<name>A0ABR1UWB1_9PEZI</name>
<dbReference type="Proteomes" id="UP001446871">
    <property type="component" value="Unassembled WGS sequence"/>
</dbReference>
<gene>
    <name evidence="1" type="ORF">PG996_007877</name>
</gene>
<keyword evidence="2" id="KW-1185">Reference proteome</keyword>
<comment type="caution">
    <text evidence="1">The sequence shown here is derived from an EMBL/GenBank/DDBJ whole genome shotgun (WGS) entry which is preliminary data.</text>
</comment>
<evidence type="ECO:0000313" key="2">
    <source>
        <dbReference type="Proteomes" id="UP001446871"/>
    </source>
</evidence>
<sequence length="68" mass="7266">MAKDSGALGTPSSEKTDVDCQGIVLDAQSNALKIGDGVQWDDEIRYGHDARLLQVFKHRGAVGARVTP</sequence>
<reference evidence="1 2" key="1">
    <citation type="submission" date="2023-01" db="EMBL/GenBank/DDBJ databases">
        <title>Analysis of 21 Apiospora genomes using comparative genomics revels a genus with tremendous synthesis potential of carbohydrate active enzymes and secondary metabolites.</title>
        <authorList>
            <person name="Sorensen T."/>
        </authorList>
    </citation>
    <scope>NUCLEOTIDE SEQUENCE [LARGE SCALE GENOMIC DNA]</scope>
    <source>
        <strain evidence="1 2">CBS 83171</strain>
    </source>
</reference>
<accession>A0ABR1UWB1</accession>
<organism evidence="1 2">
    <name type="scientific">Apiospora saccharicola</name>
    <dbReference type="NCBI Taxonomy" id="335842"/>
    <lineage>
        <taxon>Eukaryota</taxon>
        <taxon>Fungi</taxon>
        <taxon>Dikarya</taxon>
        <taxon>Ascomycota</taxon>
        <taxon>Pezizomycotina</taxon>
        <taxon>Sordariomycetes</taxon>
        <taxon>Xylariomycetidae</taxon>
        <taxon>Amphisphaeriales</taxon>
        <taxon>Apiosporaceae</taxon>
        <taxon>Apiospora</taxon>
    </lineage>
</organism>
<dbReference type="EMBL" id="JAQQWM010000005">
    <property type="protein sequence ID" value="KAK8063225.1"/>
    <property type="molecule type" value="Genomic_DNA"/>
</dbReference>
<protein>
    <submittedName>
        <fullName evidence="1">Uncharacterized protein</fullName>
    </submittedName>
</protein>
<evidence type="ECO:0000313" key="1">
    <source>
        <dbReference type="EMBL" id="KAK8063225.1"/>
    </source>
</evidence>
<proteinExistence type="predicted"/>